<feature type="chain" id="PRO_5046768492" evidence="1">
    <location>
        <begin position="29"/>
        <end position="227"/>
    </location>
</feature>
<protein>
    <submittedName>
        <fullName evidence="2">Uncharacterized protein</fullName>
    </submittedName>
</protein>
<dbReference type="Proteomes" id="UP001065047">
    <property type="component" value="Unassembled WGS sequence"/>
</dbReference>
<reference evidence="2" key="1">
    <citation type="submission" date="2013-04" db="EMBL/GenBank/DDBJ databases">
        <title>The genome sequencing project of 58 acetic acid bacteria.</title>
        <authorList>
            <person name="Okamoto-Kainuma A."/>
            <person name="Ishikawa M."/>
            <person name="Umino S."/>
            <person name="Koizumi Y."/>
            <person name="Shiwa Y."/>
            <person name="Yoshikawa H."/>
            <person name="Matsutani M."/>
            <person name="Matsushita K."/>
        </authorList>
    </citation>
    <scope>NUCLEOTIDE SEQUENCE</scope>
    <source>
        <strain evidence="2">DSM 14337</strain>
    </source>
</reference>
<accession>A0ABQ0PVX4</accession>
<keyword evidence="3" id="KW-1185">Reference proteome</keyword>
<evidence type="ECO:0000256" key="1">
    <source>
        <dbReference type="SAM" id="SignalP"/>
    </source>
</evidence>
<proteinExistence type="predicted"/>
<dbReference type="GeneID" id="47230184"/>
<name>A0ABQ0PVX4_9PROT</name>
<dbReference type="EMBL" id="BAPF01000031">
    <property type="protein sequence ID" value="GBQ82962.1"/>
    <property type="molecule type" value="Genomic_DNA"/>
</dbReference>
<feature type="signal peptide" evidence="1">
    <location>
        <begin position="1"/>
        <end position="28"/>
    </location>
</feature>
<evidence type="ECO:0000313" key="3">
    <source>
        <dbReference type="Proteomes" id="UP001065047"/>
    </source>
</evidence>
<sequence>MSNIFQKLTCRKWVLACLVLLLAGAAFKSFYDQPSPFEDYRLNGKCFRIPAGYVVTYIASNKPGGEDYLGMISKWPDLSPNSYQFYHPDPTSHGPFEDRGVITISIFSNSPGNVSGQALLDRNVEIGGIKNLNNPVKDKLGFNEYYGIINTLYEKEINNIKKVVSCSPTLNGHLKSTCEYKFPLFVQDENKYLYEDMIDIETGPQHLKDMFEVGEAVRAKVLSWMRC</sequence>
<keyword evidence="1" id="KW-0732">Signal</keyword>
<gene>
    <name evidence="2" type="ORF">AA14337_2480</name>
</gene>
<evidence type="ECO:0000313" key="2">
    <source>
        <dbReference type="EMBL" id="GBQ82962.1"/>
    </source>
</evidence>
<comment type="caution">
    <text evidence="2">The sequence shown here is derived from an EMBL/GenBank/DDBJ whole genome shotgun (WGS) entry which is preliminary data.</text>
</comment>
<dbReference type="RefSeq" id="WP_156476859.1">
    <property type="nucleotide sequence ID" value="NZ_BAPF01000031.1"/>
</dbReference>
<organism evidence="2 3">
    <name type="scientific">Acetobacter malorum DSM 14337</name>
    <dbReference type="NCBI Taxonomy" id="1307910"/>
    <lineage>
        <taxon>Bacteria</taxon>
        <taxon>Pseudomonadati</taxon>
        <taxon>Pseudomonadota</taxon>
        <taxon>Alphaproteobacteria</taxon>
        <taxon>Acetobacterales</taxon>
        <taxon>Acetobacteraceae</taxon>
        <taxon>Acetobacter</taxon>
    </lineage>
</organism>